<sequence>MLQAFGWGLLAGSSYFLGGLFALRWRINSVLLGVLTGLGAGALLSAVAYKLIDEAGRLAGGSGFVGAGLVGGAVATSWVVNGARRDTRLSAPPLHEPRFLVIGLSVVAESIIISGGLVSGYGISAAMLAAVFLCGVPEAMADTGPLRKAGLTRRHVMTAWITMTILCGLSVAVFTLLLTLVPPQVVAFVLAFAGGGVLTNVTVRMVPEGIRDAGAATGIAIAVGFGLSFALVEIVGAH</sequence>
<accession>A0ABY3W735</accession>
<dbReference type="RefSeq" id="WP_127512194.1">
    <property type="nucleotide sequence ID" value="NZ_CP093326.1"/>
</dbReference>
<feature type="transmembrane region" description="Helical" evidence="1">
    <location>
        <begin position="99"/>
        <end position="117"/>
    </location>
</feature>
<evidence type="ECO:0000313" key="3">
    <source>
        <dbReference type="Proteomes" id="UP000829069"/>
    </source>
</evidence>
<dbReference type="Proteomes" id="UP000829069">
    <property type="component" value="Chromosome"/>
</dbReference>
<feature type="transmembrane region" description="Helical" evidence="1">
    <location>
        <begin position="185"/>
        <end position="203"/>
    </location>
</feature>
<feature type="transmembrane region" description="Helical" evidence="1">
    <location>
        <begin position="215"/>
        <end position="237"/>
    </location>
</feature>
<proteinExistence type="predicted"/>
<keyword evidence="3" id="KW-1185">Reference proteome</keyword>
<evidence type="ECO:0000313" key="2">
    <source>
        <dbReference type="EMBL" id="UNK46122.1"/>
    </source>
</evidence>
<keyword evidence="1" id="KW-0812">Transmembrane</keyword>
<gene>
    <name evidence="2" type="ORF">MNQ99_01730</name>
</gene>
<protein>
    <recommendedName>
        <fullName evidence="4">ZIP family zinc transporter</fullName>
    </recommendedName>
</protein>
<feature type="transmembrane region" description="Helical" evidence="1">
    <location>
        <begin position="6"/>
        <end position="23"/>
    </location>
</feature>
<reference evidence="2 3" key="1">
    <citation type="submission" date="2022-03" db="EMBL/GenBank/DDBJ databases">
        <title>Isotopic signatures of nitrous oxide derived from detoxification processes.</title>
        <authorList>
            <person name="Behrendt U."/>
            <person name="Buchen C."/>
            <person name="Well R."/>
            <person name="Ulrich A."/>
            <person name="Rohe L."/>
            <person name="Kolb S."/>
            <person name="Schloter M."/>
            <person name="Horn M.A."/>
            <person name="Augustin J."/>
        </authorList>
    </citation>
    <scope>NUCLEOTIDE SEQUENCE [LARGE SCALE GENOMIC DNA]</scope>
    <source>
        <strain evidence="2 3">S4-C24</strain>
    </source>
</reference>
<organism evidence="2 3">
    <name type="scientific">Arthrobacter sulfonylureivorans</name>
    <dbReference type="NCBI Taxonomy" id="2486855"/>
    <lineage>
        <taxon>Bacteria</taxon>
        <taxon>Bacillati</taxon>
        <taxon>Actinomycetota</taxon>
        <taxon>Actinomycetes</taxon>
        <taxon>Micrococcales</taxon>
        <taxon>Micrococcaceae</taxon>
        <taxon>Arthrobacter</taxon>
    </lineage>
</organism>
<keyword evidence="1" id="KW-1133">Transmembrane helix</keyword>
<feature type="transmembrane region" description="Helical" evidence="1">
    <location>
        <begin position="30"/>
        <end position="52"/>
    </location>
</feature>
<dbReference type="EMBL" id="CP093326">
    <property type="protein sequence ID" value="UNK46122.1"/>
    <property type="molecule type" value="Genomic_DNA"/>
</dbReference>
<keyword evidence="1" id="KW-0472">Membrane</keyword>
<name>A0ABY3W735_9MICC</name>
<feature type="transmembrane region" description="Helical" evidence="1">
    <location>
        <begin position="58"/>
        <end position="79"/>
    </location>
</feature>
<evidence type="ECO:0000256" key="1">
    <source>
        <dbReference type="SAM" id="Phobius"/>
    </source>
</evidence>
<feature type="transmembrane region" description="Helical" evidence="1">
    <location>
        <begin position="156"/>
        <end position="179"/>
    </location>
</feature>
<evidence type="ECO:0008006" key="4">
    <source>
        <dbReference type="Google" id="ProtNLM"/>
    </source>
</evidence>